<comment type="caution">
    <text evidence="2">The sequence shown here is derived from an EMBL/GenBank/DDBJ whole genome shotgun (WGS) entry which is preliminary data.</text>
</comment>
<accession>A0A839E4R0</accession>
<dbReference type="EMBL" id="JACGWZ010000010">
    <property type="protein sequence ID" value="MBA8827839.1"/>
    <property type="molecule type" value="Genomic_DNA"/>
</dbReference>
<gene>
    <name evidence="2" type="ORF">FHX42_005246</name>
</gene>
<evidence type="ECO:0000256" key="1">
    <source>
        <dbReference type="SAM" id="MobiDB-lite"/>
    </source>
</evidence>
<name>A0A839E4R0_9PSEU</name>
<protein>
    <submittedName>
        <fullName evidence="2">Uncharacterized protein</fullName>
    </submittedName>
</protein>
<organism evidence="2 3">
    <name type="scientific">Halosaccharopolyspora lacisalsi</name>
    <dbReference type="NCBI Taxonomy" id="1000566"/>
    <lineage>
        <taxon>Bacteria</taxon>
        <taxon>Bacillati</taxon>
        <taxon>Actinomycetota</taxon>
        <taxon>Actinomycetes</taxon>
        <taxon>Pseudonocardiales</taxon>
        <taxon>Pseudonocardiaceae</taxon>
        <taxon>Halosaccharopolyspora</taxon>
    </lineage>
</organism>
<evidence type="ECO:0000313" key="2">
    <source>
        <dbReference type="EMBL" id="MBA8827839.1"/>
    </source>
</evidence>
<dbReference type="RefSeq" id="WP_182546991.1">
    <property type="nucleotide sequence ID" value="NZ_JACGWZ010000010.1"/>
</dbReference>
<sequence>MPTATAQPGASDVLDAEIVDDAPGRNRRQTNPPPKKPKKSATSTGARRDLDDHDDAFERRLHQAEASATERMRDMRHRAKQARRTVLKNKHKYQNKKVRVAGGMALRVTGVGIAGGYLATRSAVKGGRRAYRAASPHVRRVAGHATRAGYAYATVYGHHYARTTRQRVLRTAARHLVSRRRRQQLRSDPLLRAAMVANGQMPTRNIADARRAAGLLDPRTKQGNGRPRRHRPAAGRRTPPATGRQDREAIKRADGIRRDPHQLIRTQEGDEWAFGIVDSDVKRSPPKHVRDALRTPPPSRRRSTPTGAPDGGDTRFTDQGGSPVTTGIPQTTNPVAALDGAFKLVAEYNPANWHDWIQQLRGQAAAYRQASQSYLQLAMFLDLRRRMDPRALAGLYVVAAAMGQIADLFIATANTFWQLYSDRFENAGRGRTMDDENSFFNQ</sequence>
<dbReference type="Proteomes" id="UP000569329">
    <property type="component" value="Unassembled WGS sequence"/>
</dbReference>
<feature type="region of interest" description="Disordered" evidence="1">
    <location>
        <begin position="1"/>
        <end position="50"/>
    </location>
</feature>
<feature type="compositionally biased region" description="Polar residues" evidence="1">
    <location>
        <begin position="317"/>
        <end position="331"/>
    </location>
</feature>
<keyword evidence="3" id="KW-1185">Reference proteome</keyword>
<feature type="compositionally biased region" description="Basic and acidic residues" evidence="1">
    <location>
        <begin position="244"/>
        <end position="262"/>
    </location>
</feature>
<dbReference type="AlphaFoldDB" id="A0A839E4R0"/>
<evidence type="ECO:0000313" key="3">
    <source>
        <dbReference type="Proteomes" id="UP000569329"/>
    </source>
</evidence>
<proteinExistence type="predicted"/>
<feature type="compositionally biased region" description="Basic and acidic residues" evidence="1">
    <location>
        <begin position="279"/>
        <end position="293"/>
    </location>
</feature>
<reference evidence="2 3" key="1">
    <citation type="submission" date="2020-07" db="EMBL/GenBank/DDBJ databases">
        <title>Sequencing the genomes of 1000 actinobacteria strains.</title>
        <authorList>
            <person name="Klenk H.-P."/>
        </authorList>
    </citation>
    <scope>NUCLEOTIDE SEQUENCE [LARGE SCALE GENOMIC DNA]</scope>
    <source>
        <strain evidence="2 3">DSM 45975</strain>
    </source>
</reference>
<feature type="region of interest" description="Disordered" evidence="1">
    <location>
        <begin position="211"/>
        <end position="331"/>
    </location>
</feature>